<feature type="non-terminal residue" evidence="2">
    <location>
        <position position="1"/>
    </location>
</feature>
<protein>
    <submittedName>
        <fullName evidence="2">Uncharacterized protein</fullName>
    </submittedName>
</protein>
<name>M3BBZ5_PSEFD</name>
<dbReference type="Proteomes" id="UP000016932">
    <property type="component" value="Unassembled WGS sequence"/>
</dbReference>
<evidence type="ECO:0000313" key="3">
    <source>
        <dbReference type="Proteomes" id="UP000016932"/>
    </source>
</evidence>
<accession>M3BBZ5</accession>
<proteinExistence type="predicted"/>
<sequence length="81" mass="9112">SLPLKVNHHHFRHNSAPVAQTRGREDTVRAPRWPGSNSDLLPDHPHRPINKVVALRSARELRPAWIQATQPTNPLVVVLLA</sequence>
<reference evidence="2 3" key="1">
    <citation type="journal article" date="2012" name="PLoS Pathog.">
        <title>Diverse lifestyles and strategies of plant pathogenesis encoded in the genomes of eighteen Dothideomycetes fungi.</title>
        <authorList>
            <person name="Ohm R.A."/>
            <person name="Feau N."/>
            <person name="Henrissat B."/>
            <person name="Schoch C.L."/>
            <person name="Horwitz B.A."/>
            <person name="Barry K.W."/>
            <person name="Condon B.J."/>
            <person name="Copeland A.C."/>
            <person name="Dhillon B."/>
            <person name="Glaser F."/>
            <person name="Hesse C.N."/>
            <person name="Kosti I."/>
            <person name="LaButti K."/>
            <person name="Lindquist E.A."/>
            <person name="Lucas S."/>
            <person name="Salamov A.A."/>
            <person name="Bradshaw R.E."/>
            <person name="Ciuffetti L."/>
            <person name="Hamelin R.C."/>
            <person name="Kema G.H.J."/>
            <person name="Lawrence C."/>
            <person name="Scott J.A."/>
            <person name="Spatafora J.W."/>
            <person name="Turgeon B.G."/>
            <person name="de Wit P.J.G.M."/>
            <person name="Zhong S."/>
            <person name="Goodwin S.B."/>
            <person name="Grigoriev I.V."/>
        </authorList>
    </citation>
    <scope>NUCLEOTIDE SEQUENCE [LARGE SCALE GENOMIC DNA]</scope>
    <source>
        <strain evidence="2 3">CIRAD86</strain>
    </source>
</reference>
<gene>
    <name evidence="2" type="ORF">MYCFIDRAFT_210612</name>
</gene>
<keyword evidence="3" id="KW-1185">Reference proteome</keyword>
<feature type="compositionally biased region" description="Basic residues" evidence="1">
    <location>
        <begin position="1"/>
        <end position="13"/>
    </location>
</feature>
<dbReference type="KEGG" id="pfj:MYCFIDRAFT_210612"/>
<dbReference type="AlphaFoldDB" id="M3BBZ5"/>
<dbReference type="HOGENOM" id="CLU_2580396_0_0_1"/>
<evidence type="ECO:0000313" key="2">
    <source>
        <dbReference type="EMBL" id="EME86787.1"/>
    </source>
</evidence>
<dbReference type="GeneID" id="19337140"/>
<feature type="region of interest" description="Disordered" evidence="1">
    <location>
        <begin position="1"/>
        <end position="46"/>
    </location>
</feature>
<dbReference type="VEuPathDB" id="FungiDB:MYCFIDRAFT_210612"/>
<dbReference type="RefSeq" id="XP_007923942.1">
    <property type="nucleotide sequence ID" value="XM_007925751.1"/>
</dbReference>
<evidence type="ECO:0000256" key="1">
    <source>
        <dbReference type="SAM" id="MobiDB-lite"/>
    </source>
</evidence>
<dbReference type="EMBL" id="KB446556">
    <property type="protein sequence ID" value="EME86787.1"/>
    <property type="molecule type" value="Genomic_DNA"/>
</dbReference>
<organism evidence="2 3">
    <name type="scientific">Pseudocercospora fijiensis (strain CIRAD86)</name>
    <name type="common">Black leaf streak disease fungus</name>
    <name type="synonym">Mycosphaerella fijiensis</name>
    <dbReference type="NCBI Taxonomy" id="383855"/>
    <lineage>
        <taxon>Eukaryota</taxon>
        <taxon>Fungi</taxon>
        <taxon>Dikarya</taxon>
        <taxon>Ascomycota</taxon>
        <taxon>Pezizomycotina</taxon>
        <taxon>Dothideomycetes</taxon>
        <taxon>Dothideomycetidae</taxon>
        <taxon>Mycosphaerellales</taxon>
        <taxon>Mycosphaerellaceae</taxon>
        <taxon>Pseudocercospora</taxon>
    </lineage>
</organism>